<dbReference type="Pfam" id="PF01257">
    <property type="entry name" value="2Fe-2S_thioredx"/>
    <property type="match status" value="1"/>
</dbReference>
<comment type="caution">
    <text evidence="4">The sequence shown here is derived from an EMBL/GenBank/DDBJ whole genome shotgun (WGS) entry which is preliminary data.</text>
</comment>
<accession>A0A964BN54</accession>
<dbReference type="PANTHER" id="PTHR43578">
    <property type="entry name" value="NADH-QUINONE OXIDOREDUCTASE SUBUNIT F"/>
    <property type="match status" value="1"/>
</dbReference>
<dbReference type="CDD" id="cd02980">
    <property type="entry name" value="TRX_Fd_family"/>
    <property type="match status" value="1"/>
</dbReference>
<dbReference type="SUPFAM" id="SSF52833">
    <property type="entry name" value="Thioredoxin-like"/>
    <property type="match status" value="1"/>
</dbReference>
<sequence>MMTITPLISEFIATGELKELSAKSDGRIKYLLLSTEQEEYWIKVAKDQPKNLHQKLNLGCELKVKGMLKRKVKQDVAEYKAYSIEVLTPATVEDVPQEEVSTAKPSKSKQPKAKVLICQKANCWNKGGKEVYEELKSELEKRGIAENVEIKTTGCLKRCKKAPNVIMLPDKKQYVRVKPKQIPAIVDAHMSELTLGS</sequence>
<name>A0A964BN54_9CYAN</name>
<dbReference type="PANTHER" id="PTHR43578:SF3">
    <property type="entry name" value="NADH-QUINONE OXIDOREDUCTASE SUBUNIT F"/>
    <property type="match status" value="1"/>
</dbReference>
<evidence type="ECO:0000313" key="5">
    <source>
        <dbReference type="Proteomes" id="UP000729733"/>
    </source>
</evidence>
<evidence type="ECO:0000256" key="2">
    <source>
        <dbReference type="ARBA" id="ARBA00023004"/>
    </source>
</evidence>
<keyword evidence="3" id="KW-0411">Iron-sulfur</keyword>
<dbReference type="Gene3D" id="3.40.30.10">
    <property type="entry name" value="Glutaredoxin"/>
    <property type="match status" value="1"/>
</dbReference>
<organism evidence="4 5">
    <name type="scientific">Waterburya agarophytonicola KI4</name>
    <dbReference type="NCBI Taxonomy" id="2874699"/>
    <lineage>
        <taxon>Bacteria</taxon>
        <taxon>Bacillati</taxon>
        <taxon>Cyanobacteriota</taxon>
        <taxon>Cyanophyceae</taxon>
        <taxon>Pleurocapsales</taxon>
        <taxon>Hyellaceae</taxon>
        <taxon>Waterburya</taxon>
        <taxon>Waterburya agarophytonicola</taxon>
    </lineage>
</organism>
<dbReference type="Proteomes" id="UP000729733">
    <property type="component" value="Unassembled WGS sequence"/>
</dbReference>
<dbReference type="InterPro" id="IPR036249">
    <property type="entry name" value="Thioredoxin-like_sf"/>
</dbReference>
<evidence type="ECO:0000313" key="4">
    <source>
        <dbReference type="EMBL" id="MCC0175403.1"/>
    </source>
</evidence>
<dbReference type="GO" id="GO:0051536">
    <property type="term" value="F:iron-sulfur cluster binding"/>
    <property type="evidence" value="ECO:0007669"/>
    <property type="project" value="UniProtKB-KW"/>
</dbReference>
<keyword evidence="2" id="KW-0408">Iron</keyword>
<dbReference type="AlphaFoldDB" id="A0A964BN54"/>
<proteinExistence type="predicted"/>
<dbReference type="GO" id="GO:0046872">
    <property type="term" value="F:metal ion binding"/>
    <property type="evidence" value="ECO:0007669"/>
    <property type="project" value="UniProtKB-KW"/>
</dbReference>
<dbReference type="EMBL" id="JADWDC010000001">
    <property type="protein sequence ID" value="MCC0175403.1"/>
    <property type="molecule type" value="Genomic_DNA"/>
</dbReference>
<gene>
    <name evidence="4" type="ORF">I4641_00210</name>
</gene>
<protein>
    <submittedName>
        <fullName evidence="4">(2Fe-2S) ferredoxin domain-containing protein</fullName>
    </submittedName>
</protein>
<dbReference type="RefSeq" id="WP_229638403.1">
    <property type="nucleotide sequence ID" value="NZ_JADWDC010000001.1"/>
</dbReference>
<reference evidence="4" key="1">
    <citation type="journal article" date="2021" name="Antonie Van Leeuwenhoek">
        <title>Draft genome and description of Waterburya agarophytonicola gen. nov. sp. nov. (Pleurocapsales, Cyanobacteria): a seaweed symbiont.</title>
        <authorList>
            <person name="Bonthond G."/>
            <person name="Shalygin S."/>
            <person name="Bayer T."/>
            <person name="Weinberger F."/>
        </authorList>
    </citation>
    <scope>NUCLEOTIDE SEQUENCE</scope>
    <source>
        <strain evidence="4">KI4</strain>
    </source>
</reference>
<evidence type="ECO:0000256" key="1">
    <source>
        <dbReference type="ARBA" id="ARBA00022723"/>
    </source>
</evidence>
<evidence type="ECO:0000256" key="3">
    <source>
        <dbReference type="ARBA" id="ARBA00023014"/>
    </source>
</evidence>
<keyword evidence="1" id="KW-0479">Metal-binding</keyword>
<keyword evidence="5" id="KW-1185">Reference proteome</keyword>